<feature type="compositionally biased region" description="Pro residues" evidence="1">
    <location>
        <begin position="89"/>
        <end position="98"/>
    </location>
</feature>
<dbReference type="EMBL" id="JAJVCZ030000007">
    <property type="protein sequence ID" value="KAL0258332.1"/>
    <property type="molecule type" value="Genomic_DNA"/>
</dbReference>
<accession>A0ABR3CCF9</accession>
<evidence type="ECO:0000313" key="2">
    <source>
        <dbReference type="EMBL" id="KAL0258332.1"/>
    </source>
</evidence>
<proteinExistence type="predicted"/>
<keyword evidence="3" id="KW-1185">Reference proteome</keyword>
<gene>
    <name evidence="2" type="ORF">SLS55_007508</name>
</gene>
<dbReference type="RefSeq" id="XP_066631361.1">
    <property type="nucleotide sequence ID" value="XM_066778924.1"/>
</dbReference>
<sequence>MLTWSFLGLPGCDTPPPEDLLKQFFHNEPRAANPCGEAEEESDSSSLHDDGSSSGSEEDDERPRRISIEAQLFPAPLPIPTLTLKSNRTPPPSQPPPAAAAATTTSLVHESNRQLRRGSGGGNNDHHPHHPHFLQPTMPIPVDQHALAHRHYRRRSRRRQPSLLGQLQGTQPQPQPRQWQWQQPPHARYY</sequence>
<name>A0ABR3CCF9_9PEZI</name>
<feature type="region of interest" description="Disordered" evidence="1">
    <location>
        <begin position="1"/>
        <end position="190"/>
    </location>
</feature>
<evidence type="ECO:0000313" key="3">
    <source>
        <dbReference type="Proteomes" id="UP001430584"/>
    </source>
</evidence>
<feature type="compositionally biased region" description="Basic residues" evidence="1">
    <location>
        <begin position="147"/>
        <end position="160"/>
    </location>
</feature>
<dbReference type="GeneID" id="92011593"/>
<organism evidence="2 3">
    <name type="scientific">Diplodia seriata</name>
    <dbReference type="NCBI Taxonomy" id="420778"/>
    <lineage>
        <taxon>Eukaryota</taxon>
        <taxon>Fungi</taxon>
        <taxon>Dikarya</taxon>
        <taxon>Ascomycota</taxon>
        <taxon>Pezizomycotina</taxon>
        <taxon>Dothideomycetes</taxon>
        <taxon>Dothideomycetes incertae sedis</taxon>
        <taxon>Botryosphaeriales</taxon>
        <taxon>Botryosphaeriaceae</taxon>
        <taxon>Diplodia</taxon>
    </lineage>
</organism>
<evidence type="ECO:0000256" key="1">
    <source>
        <dbReference type="SAM" id="MobiDB-lite"/>
    </source>
</evidence>
<dbReference type="Proteomes" id="UP001430584">
    <property type="component" value="Unassembled WGS sequence"/>
</dbReference>
<feature type="compositionally biased region" description="Basic and acidic residues" evidence="1">
    <location>
        <begin position="19"/>
        <end position="29"/>
    </location>
</feature>
<reference evidence="2 3" key="1">
    <citation type="submission" date="2024-02" db="EMBL/GenBank/DDBJ databases">
        <title>De novo assembly and annotation of 12 fungi associated with fruit tree decline syndrome in Ontario, Canada.</title>
        <authorList>
            <person name="Sulman M."/>
            <person name="Ellouze W."/>
            <person name="Ilyukhin E."/>
        </authorList>
    </citation>
    <scope>NUCLEOTIDE SEQUENCE [LARGE SCALE GENOMIC DNA]</scope>
    <source>
        <strain evidence="2 3">FDS-637</strain>
    </source>
</reference>
<comment type="caution">
    <text evidence="2">The sequence shown here is derived from an EMBL/GenBank/DDBJ whole genome shotgun (WGS) entry which is preliminary data.</text>
</comment>
<protein>
    <submittedName>
        <fullName evidence="2">Uncharacterized protein</fullName>
    </submittedName>
</protein>
<feature type="compositionally biased region" description="Low complexity" evidence="1">
    <location>
        <begin position="161"/>
        <end position="190"/>
    </location>
</feature>